<dbReference type="Pfam" id="PF00892">
    <property type="entry name" value="EamA"/>
    <property type="match status" value="2"/>
</dbReference>
<evidence type="ECO:0000256" key="6">
    <source>
        <dbReference type="SAM" id="Phobius"/>
    </source>
</evidence>
<keyword evidence="2" id="KW-1003">Cell membrane</keyword>
<feature type="transmembrane region" description="Helical" evidence="6">
    <location>
        <begin position="190"/>
        <end position="209"/>
    </location>
</feature>
<dbReference type="GO" id="GO:0005886">
    <property type="term" value="C:plasma membrane"/>
    <property type="evidence" value="ECO:0007669"/>
    <property type="project" value="UniProtKB-SubCell"/>
</dbReference>
<dbReference type="PANTHER" id="PTHR42920:SF5">
    <property type="entry name" value="EAMA DOMAIN-CONTAINING PROTEIN"/>
    <property type="match status" value="1"/>
</dbReference>
<evidence type="ECO:0000313" key="9">
    <source>
        <dbReference type="Proteomes" id="UP000282977"/>
    </source>
</evidence>
<accession>A0A437J5N6</accession>
<feature type="transmembrane region" description="Helical" evidence="6">
    <location>
        <begin position="107"/>
        <end position="125"/>
    </location>
</feature>
<dbReference type="InterPro" id="IPR000620">
    <property type="entry name" value="EamA_dom"/>
</dbReference>
<dbReference type="EMBL" id="RZUL01000004">
    <property type="protein sequence ID" value="RVT40248.1"/>
    <property type="molecule type" value="Genomic_DNA"/>
</dbReference>
<evidence type="ECO:0000256" key="4">
    <source>
        <dbReference type="ARBA" id="ARBA00022989"/>
    </source>
</evidence>
<evidence type="ECO:0000259" key="7">
    <source>
        <dbReference type="Pfam" id="PF00892"/>
    </source>
</evidence>
<evidence type="ECO:0000256" key="2">
    <source>
        <dbReference type="ARBA" id="ARBA00022475"/>
    </source>
</evidence>
<dbReference type="InterPro" id="IPR051258">
    <property type="entry name" value="Diverse_Substrate_Transporter"/>
</dbReference>
<keyword evidence="9" id="KW-1185">Reference proteome</keyword>
<sequence length="307" mass="32374">MVASSPPDSAAKPVMLFGRAELALVGITMLWGGTFLIVQTGLSTSGPLFFVGLRFGTATIMTLLIVRGRIAGMTRQEWIAGTAIGVGIFLGYTLQTWGLQYIPSSTSAFITAAYVPLVPLLQWLILRKRPHLTSWLGVALAFAGLMLLAGPKPDLGFGFGETLTLISTLAIAIEIVLISLWAGKVDIVRVTVVQLAVTAFLAFAMMPVAGESIPAFSWLLAACACGLGGMSAVIQLVMNWAQRSVSATRATLIYAGEPVWAGVVGRMAGERLPPSALLGAGLIVLGVIVSEIRLRRRSVEPGDHAVT</sequence>
<comment type="caution">
    <text evidence="8">The sequence shown here is derived from an EMBL/GenBank/DDBJ whole genome shotgun (WGS) entry which is preliminary data.</text>
</comment>
<dbReference type="SUPFAM" id="SSF103481">
    <property type="entry name" value="Multidrug resistance efflux transporter EmrE"/>
    <property type="match status" value="2"/>
</dbReference>
<keyword evidence="3 6" id="KW-0812">Transmembrane</keyword>
<organism evidence="8 9">
    <name type="scientific">Sphingobium algorifonticola</name>
    <dbReference type="NCBI Taxonomy" id="2008318"/>
    <lineage>
        <taxon>Bacteria</taxon>
        <taxon>Pseudomonadati</taxon>
        <taxon>Pseudomonadota</taxon>
        <taxon>Alphaproteobacteria</taxon>
        <taxon>Sphingomonadales</taxon>
        <taxon>Sphingomonadaceae</taxon>
        <taxon>Sphingobium</taxon>
    </lineage>
</organism>
<dbReference type="AlphaFoldDB" id="A0A437J5N6"/>
<name>A0A437J5N6_9SPHN</name>
<feature type="transmembrane region" description="Helical" evidence="6">
    <location>
        <begin position="162"/>
        <end position="183"/>
    </location>
</feature>
<protein>
    <submittedName>
        <fullName evidence="8">DMT family transporter</fullName>
    </submittedName>
</protein>
<evidence type="ECO:0000256" key="3">
    <source>
        <dbReference type="ARBA" id="ARBA00022692"/>
    </source>
</evidence>
<gene>
    <name evidence="8" type="ORF">ENE74_13035</name>
</gene>
<dbReference type="RefSeq" id="WP_127691349.1">
    <property type="nucleotide sequence ID" value="NZ_RZUL01000004.1"/>
</dbReference>
<evidence type="ECO:0000256" key="1">
    <source>
        <dbReference type="ARBA" id="ARBA00004651"/>
    </source>
</evidence>
<feature type="transmembrane region" description="Helical" evidence="6">
    <location>
        <begin position="132"/>
        <end position="150"/>
    </location>
</feature>
<keyword evidence="5 6" id="KW-0472">Membrane</keyword>
<feature type="domain" description="EamA" evidence="7">
    <location>
        <begin position="21"/>
        <end position="148"/>
    </location>
</feature>
<reference evidence="8 9" key="1">
    <citation type="submission" date="2019-01" db="EMBL/GenBank/DDBJ databases">
        <authorList>
            <person name="Chen W.-M."/>
        </authorList>
    </citation>
    <scope>NUCLEOTIDE SEQUENCE [LARGE SCALE GENOMIC DNA]</scope>
    <source>
        <strain evidence="8 9">TLA-22</strain>
    </source>
</reference>
<evidence type="ECO:0000313" key="8">
    <source>
        <dbReference type="EMBL" id="RVT40248.1"/>
    </source>
</evidence>
<feature type="transmembrane region" description="Helical" evidence="6">
    <location>
        <begin position="22"/>
        <end position="42"/>
    </location>
</feature>
<evidence type="ECO:0000256" key="5">
    <source>
        <dbReference type="ARBA" id="ARBA00023136"/>
    </source>
</evidence>
<keyword evidence="4 6" id="KW-1133">Transmembrane helix</keyword>
<dbReference type="InterPro" id="IPR037185">
    <property type="entry name" value="EmrE-like"/>
</dbReference>
<dbReference type="OrthoDB" id="9804865at2"/>
<feature type="transmembrane region" description="Helical" evidence="6">
    <location>
        <begin position="215"/>
        <end position="238"/>
    </location>
</feature>
<proteinExistence type="predicted"/>
<feature type="domain" description="EamA" evidence="7">
    <location>
        <begin position="159"/>
        <end position="289"/>
    </location>
</feature>
<dbReference type="Proteomes" id="UP000282977">
    <property type="component" value="Unassembled WGS sequence"/>
</dbReference>
<dbReference type="PANTHER" id="PTHR42920">
    <property type="entry name" value="OS03G0707200 PROTEIN-RELATED"/>
    <property type="match status" value="1"/>
</dbReference>
<comment type="subcellular location">
    <subcellularLocation>
        <location evidence="1">Cell membrane</location>
        <topology evidence="1">Multi-pass membrane protein</topology>
    </subcellularLocation>
</comment>
<feature type="transmembrane region" description="Helical" evidence="6">
    <location>
        <begin position="48"/>
        <end position="66"/>
    </location>
</feature>
<feature type="transmembrane region" description="Helical" evidence="6">
    <location>
        <begin position="78"/>
        <end position="95"/>
    </location>
</feature>